<proteinExistence type="inferred from homology"/>
<dbReference type="FunFam" id="1.25.40.20:FF:000016">
    <property type="entry name" value="Ankyrin repeat and SOCS box containing 5"/>
    <property type="match status" value="1"/>
</dbReference>
<evidence type="ECO:0000256" key="5">
    <source>
        <dbReference type="ARBA" id="ARBA00023043"/>
    </source>
</evidence>
<dbReference type="SMART" id="SM00969">
    <property type="entry name" value="SOCS_box"/>
    <property type="match status" value="1"/>
</dbReference>
<dbReference type="InterPro" id="IPR036770">
    <property type="entry name" value="Ankyrin_rpt-contain_sf"/>
</dbReference>
<dbReference type="Pfam" id="PF13857">
    <property type="entry name" value="Ank_5"/>
    <property type="match status" value="1"/>
</dbReference>
<evidence type="ECO:0000256" key="7">
    <source>
        <dbReference type="PROSITE-ProRule" id="PRU00023"/>
    </source>
</evidence>
<dbReference type="GO" id="GO:0045732">
    <property type="term" value="P:positive regulation of protein catabolic process"/>
    <property type="evidence" value="ECO:0007669"/>
    <property type="project" value="TreeGrafter"/>
</dbReference>
<feature type="repeat" description="ANK" evidence="7">
    <location>
        <begin position="73"/>
        <end position="105"/>
    </location>
</feature>
<dbReference type="Gene3D" id="1.10.750.20">
    <property type="entry name" value="SOCS box"/>
    <property type="match status" value="1"/>
</dbReference>
<dbReference type="FunFam" id="1.10.750.20:FF:000001">
    <property type="entry name" value="Ankyrin repeat and SOCS box containing 1"/>
    <property type="match status" value="1"/>
</dbReference>
<dbReference type="InterPro" id="IPR001496">
    <property type="entry name" value="SOCS_box"/>
</dbReference>
<keyword evidence="5 7" id="KW-0040">ANK repeat</keyword>
<evidence type="ECO:0000256" key="3">
    <source>
        <dbReference type="ARBA" id="ARBA00022737"/>
    </source>
</evidence>
<organism evidence="9 10">
    <name type="scientific">Scophthalmus maximus</name>
    <name type="common">Turbot</name>
    <name type="synonym">Psetta maxima</name>
    <dbReference type="NCBI Taxonomy" id="52904"/>
    <lineage>
        <taxon>Eukaryota</taxon>
        <taxon>Metazoa</taxon>
        <taxon>Chordata</taxon>
        <taxon>Craniata</taxon>
        <taxon>Vertebrata</taxon>
        <taxon>Euteleostomi</taxon>
        <taxon>Actinopterygii</taxon>
        <taxon>Neopterygii</taxon>
        <taxon>Teleostei</taxon>
        <taxon>Neoteleostei</taxon>
        <taxon>Acanthomorphata</taxon>
        <taxon>Carangaria</taxon>
        <taxon>Pleuronectiformes</taxon>
        <taxon>Pleuronectoidei</taxon>
        <taxon>Scophthalmidae</taxon>
        <taxon>Scophthalmus</taxon>
    </lineage>
</organism>
<protein>
    <recommendedName>
        <fullName evidence="6">Ankyrin repeat and SOCS box protein 11</fullName>
    </recommendedName>
</protein>
<dbReference type="GeneTree" id="ENSGT00940000166315"/>
<dbReference type="SMART" id="SM00248">
    <property type="entry name" value="ANK"/>
    <property type="match status" value="6"/>
</dbReference>
<dbReference type="PANTHER" id="PTHR24136">
    <property type="entry name" value="SOWAH (DROSOPHILA) HOMOLOG"/>
    <property type="match status" value="1"/>
</dbReference>
<name>A0A8D3E0G3_SCOMX</name>
<evidence type="ECO:0000256" key="1">
    <source>
        <dbReference type="ARBA" id="ARBA00004906"/>
    </source>
</evidence>
<evidence type="ECO:0000256" key="2">
    <source>
        <dbReference type="ARBA" id="ARBA00005949"/>
    </source>
</evidence>
<reference evidence="9" key="2">
    <citation type="submission" date="2025-08" db="UniProtKB">
        <authorList>
            <consortium name="Ensembl"/>
        </authorList>
    </citation>
    <scope>IDENTIFICATION</scope>
</reference>
<keyword evidence="3" id="KW-0677">Repeat</keyword>
<dbReference type="GO" id="GO:0016567">
    <property type="term" value="P:protein ubiquitination"/>
    <property type="evidence" value="ECO:0007669"/>
    <property type="project" value="UniProtKB-UniPathway"/>
</dbReference>
<dbReference type="InterPro" id="IPR051573">
    <property type="entry name" value="Ankyrin-SOCS_box_domain"/>
</dbReference>
<dbReference type="Proteomes" id="UP000694558">
    <property type="component" value="Chromosome 14"/>
</dbReference>
<dbReference type="UniPathway" id="UPA00143"/>
<dbReference type="Gene3D" id="1.25.40.20">
    <property type="entry name" value="Ankyrin repeat-containing domain"/>
    <property type="match status" value="1"/>
</dbReference>
<gene>
    <name evidence="9" type="primary">asb11</name>
</gene>
<dbReference type="Pfam" id="PF12796">
    <property type="entry name" value="Ank_2"/>
    <property type="match status" value="2"/>
</dbReference>
<dbReference type="PANTHER" id="PTHR24136:SF14">
    <property type="entry name" value="ANKYRIN REPEAT AND SOCS BOX PROTEIN 11"/>
    <property type="match status" value="1"/>
</dbReference>
<feature type="repeat" description="ANK" evidence="7">
    <location>
        <begin position="40"/>
        <end position="72"/>
    </location>
</feature>
<evidence type="ECO:0000259" key="8">
    <source>
        <dbReference type="PROSITE" id="PS50225"/>
    </source>
</evidence>
<evidence type="ECO:0000256" key="6">
    <source>
        <dbReference type="ARBA" id="ARBA00044976"/>
    </source>
</evidence>
<reference evidence="9" key="1">
    <citation type="submission" date="2023-05" db="EMBL/GenBank/DDBJ databases">
        <title>High-quality long-read genome of Scophthalmus maximus.</title>
        <authorList>
            <person name="Lien S."/>
            <person name="Martinez P."/>
        </authorList>
    </citation>
    <scope>NUCLEOTIDE SEQUENCE [LARGE SCALE GENOMIC DNA]</scope>
</reference>
<dbReference type="AlphaFoldDB" id="A0A8D3E0G3"/>
<sequence>FENHILVVRISDQVKPRNFTSIVDLLYSPDLVLCVSDYTSDRTPLHEAAYQGRLLHLRKLLAQGFHVDTLTMDRVSPLHEACLGGHYACAKFLLDNGANVGAVSTDGATPLFNSCGSGSAACVRLILQHSAFINTTYLLASPIHEAAKKGVECLELLLTYGAHVDMELPLVGTPLYSACMARAAACVEVLLHTGADVQKGCGQDSPLHAAVRGGGADVVDLLLDFGADRCCRNAEGKTPVDLMKAPLCRFCIRRSLGRNRLHRTSSLFLPHTVQDFLLYQ</sequence>
<keyword evidence="4" id="KW-0833">Ubl conjugation pathway</keyword>
<evidence type="ECO:0000313" key="10">
    <source>
        <dbReference type="Proteomes" id="UP000694558"/>
    </source>
</evidence>
<comment type="pathway">
    <text evidence="1">Protein modification; protein ubiquitination.</text>
</comment>
<feature type="repeat" description="ANK" evidence="7">
    <location>
        <begin position="202"/>
        <end position="234"/>
    </location>
</feature>
<dbReference type="SUPFAM" id="SSF48403">
    <property type="entry name" value="Ankyrin repeat"/>
    <property type="match status" value="1"/>
</dbReference>
<accession>A0A8D3E0G3</accession>
<dbReference type="PROSITE" id="PS50088">
    <property type="entry name" value="ANK_REPEAT"/>
    <property type="match status" value="3"/>
</dbReference>
<evidence type="ECO:0000256" key="4">
    <source>
        <dbReference type="ARBA" id="ARBA00022786"/>
    </source>
</evidence>
<dbReference type="PROSITE" id="PS50225">
    <property type="entry name" value="SOCS"/>
    <property type="match status" value="1"/>
</dbReference>
<comment type="similarity">
    <text evidence="2">Belongs to the ankyrin SOCS box (ASB) family.</text>
</comment>
<dbReference type="PROSITE" id="PS50297">
    <property type="entry name" value="ANK_REP_REGION"/>
    <property type="match status" value="3"/>
</dbReference>
<dbReference type="InterPro" id="IPR002110">
    <property type="entry name" value="Ankyrin_rpt"/>
</dbReference>
<feature type="domain" description="SOCS box" evidence="8">
    <location>
        <begin position="247"/>
        <end position="280"/>
    </location>
</feature>
<dbReference type="Ensembl" id="ENSSMAT00000079639.1">
    <property type="protein sequence ID" value="ENSSMAP00000065272.1"/>
    <property type="gene ID" value="ENSSMAG00000019147.2"/>
</dbReference>
<evidence type="ECO:0000313" key="9">
    <source>
        <dbReference type="Ensembl" id="ENSSMAP00000065272.1"/>
    </source>
</evidence>
<dbReference type="Pfam" id="PF07525">
    <property type="entry name" value="SOCS_box"/>
    <property type="match status" value="1"/>
</dbReference>